<protein>
    <submittedName>
        <fullName evidence="2">Uncharacterized protein</fullName>
    </submittedName>
</protein>
<dbReference type="PROSITE" id="PS51257">
    <property type="entry name" value="PROKAR_LIPOPROTEIN"/>
    <property type="match status" value="1"/>
</dbReference>
<sequence length="73" mass="7725">MAAWKVLIIGVLACACLALALATLLVTISHEGGQRWAWLAGLLAATICVSTILAFFMRHASGSLDLKTRGSRN</sequence>
<keyword evidence="1" id="KW-0472">Membrane</keyword>
<dbReference type="Proteomes" id="UP000676565">
    <property type="component" value="Unassembled WGS sequence"/>
</dbReference>
<feature type="transmembrane region" description="Helical" evidence="1">
    <location>
        <begin position="38"/>
        <end position="57"/>
    </location>
</feature>
<keyword evidence="1" id="KW-0812">Transmembrane</keyword>
<accession>A0ABS5C3N2</accession>
<organism evidence="2 3">
    <name type="scientific">Gemmata palustris</name>
    <dbReference type="NCBI Taxonomy" id="2822762"/>
    <lineage>
        <taxon>Bacteria</taxon>
        <taxon>Pseudomonadati</taxon>
        <taxon>Planctomycetota</taxon>
        <taxon>Planctomycetia</taxon>
        <taxon>Gemmatales</taxon>
        <taxon>Gemmataceae</taxon>
        <taxon>Gemmata</taxon>
    </lineage>
</organism>
<evidence type="ECO:0000313" key="2">
    <source>
        <dbReference type="EMBL" id="MBP3960601.1"/>
    </source>
</evidence>
<dbReference type="EMBL" id="JAGKQQ010000002">
    <property type="protein sequence ID" value="MBP3960601.1"/>
    <property type="molecule type" value="Genomic_DNA"/>
</dbReference>
<dbReference type="RefSeq" id="WP_210662802.1">
    <property type="nucleotide sequence ID" value="NZ_JAGKQQ010000002.1"/>
</dbReference>
<proteinExistence type="predicted"/>
<comment type="caution">
    <text evidence="2">The sequence shown here is derived from an EMBL/GenBank/DDBJ whole genome shotgun (WGS) entry which is preliminary data.</text>
</comment>
<keyword evidence="1" id="KW-1133">Transmembrane helix</keyword>
<name>A0ABS5C3N2_9BACT</name>
<keyword evidence="3" id="KW-1185">Reference proteome</keyword>
<evidence type="ECO:0000313" key="3">
    <source>
        <dbReference type="Proteomes" id="UP000676565"/>
    </source>
</evidence>
<reference evidence="2 3" key="1">
    <citation type="submission" date="2021-04" db="EMBL/GenBank/DDBJ databases">
        <authorList>
            <person name="Ivanova A."/>
        </authorList>
    </citation>
    <scope>NUCLEOTIDE SEQUENCE [LARGE SCALE GENOMIC DNA]</scope>
    <source>
        <strain evidence="2 3">G18</strain>
    </source>
</reference>
<gene>
    <name evidence="2" type="ORF">J8F10_35710</name>
</gene>
<evidence type="ECO:0000256" key="1">
    <source>
        <dbReference type="SAM" id="Phobius"/>
    </source>
</evidence>